<proteinExistence type="predicted"/>
<organism evidence="2 3">
    <name type="scientific">Ascaris lumbricoides</name>
    <name type="common">Giant roundworm</name>
    <dbReference type="NCBI Taxonomy" id="6252"/>
    <lineage>
        <taxon>Eukaryota</taxon>
        <taxon>Metazoa</taxon>
        <taxon>Ecdysozoa</taxon>
        <taxon>Nematoda</taxon>
        <taxon>Chromadorea</taxon>
        <taxon>Rhabditida</taxon>
        <taxon>Spirurina</taxon>
        <taxon>Ascaridomorpha</taxon>
        <taxon>Ascaridoidea</taxon>
        <taxon>Ascarididae</taxon>
        <taxon>Ascaris</taxon>
    </lineage>
</organism>
<protein>
    <submittedName>
        <fullName evidence="3">Uncharacterized protein</fullName>
    </submittedName>
</protein>
<dbReference type="AlphaFoldDB" id="A0A9J2Q770"/>
<feature type="compositionally biased region" description="Acidic residues" evidence="1">
    <location>
        <begin position="8"/>
        <end position="21"/>
    </location>
</feature>
<keyword evidence="2" id="KW-1185">Reference proteome</keyword>
<dbReference type="Proteomes" id="UP000036681">
    <property type="component" value="Unplaced"/>
</dbReference>
<reference evidence="3" key="1">
    <citation type="submission" date="2023-03" db="UniProtKB">
        <authorList>
            <consortium name="WormBaseParasite"/>
        </authorList>
    </citation>
    <scope>IDENTIFICATION</scope>
</reference>
<name>A0A9J2Q770_ASCLU</name>
<sequence length="202" mass="22913">MLPKPDYGDDSESAISEEETPLEPIPDYGVAEVNSMLRLHDTEITVPIPPKDYNVHSDHPYTMVRSKSSQQLRRFPSTSTNADSMLIDEYHTRSEFNYALSRSYPVRPSLATTARNETKHNGRIIYSANTISSALPFIGRKRSSLGNLNTASWENDWTTLSTTRVLVTWRGSNAAELNVNKGEVLEVNTSRLYLYMYLQSYL</sequence>
<evidence type="ECO:0000313" key="2">
    <source>
        <dbReference type="Proteomes" id="UP000036681"/>
    </source>
</evidence>
<dbReference type="WBParaSite" id="ALUE_0001805801-mRNA-1">
    <property type="protein sequence ID" value="ALUE_0001805801-mRNA-1"/>
    <property type="gene ID" value="ALUE_0001805801"/>
</dbReference>
<evidence type="ECO:0000313" key="3">
    <source>
        <dbReference type="WBParaSite" id="ALUE_0001805801-mRNA-1"/>
    </source>
</evidence>
<feature type="region of interest" description="Disordered" evidence="1">
    <location>
        <begin position="1"/>
        <end position="26"/>
    </location>
</feature>
<evidence type="ECO:0000256" key="1">
    <source>
        <dbReference type="SAM" id="MobiDB-lite"/>
    </source>
</evidence>
<accession>A0A9J2Q770</accession>